<protein>
    <submittedName>
        <fullName evidence="2">Uncharacterized protein</fullName>
    </submittedName>
</protein>
<dbReference type="Proteomes" id="UP000501690">
    <property type="component" value="Linkage Group LG4"/>
</dbReference>
<name>A0A4D6LPF3_VIGUN</name>
<dbReference type="AlphaFoldDB" id="A0A4D6LPF3"/>
<sequence length="159" mass="18614">MEPNAMVKAILEFSSKAWILGRRVGSLYQRELKEGGQPKVEELKEELKAQADKHAEEEAAWKKEKEEWLEERKWLGSWKVRCLDFEKKLNAKIADLDTNYVELKEKHDGLESELEDLKGHIIQEYINGFQKGLRQTTFFHKDIDAFDAKFDMNKDVVDG</sequence>
<evidence type="ECO:0000313" key="2">
    <source>
        <dbReference type="EMBL" id="QCD89904.1"/>
    </source>
</evidence>
<evidence type="ECO:0000256" key="1">
    <source>
        <dbReference type="SAM" id="Coils"/>
    </source>
</evidence>
<keyword evidence="3" id="KW-1185">Reference proteome</keyword>
<feature type="coiled-coil region" evidence="1">
    <location>
        <begin position="37"/>
        <end position="120"/>
    </location>
</feature>
<reference evidence="2 3" key="1">
    <citation type="submission" date="2019-04" db="EMBL/GenBank/DDBJ databases">
        <title>An improved genome assembly and genetic linkage map for asparagus bean, Vigna unguiculata ssp. sesquipedialis.</title>
        <authorList>
            <person name="Xia Q."/>
            <person name="Zhang R."/>
            <person name="Dong Y."/>
        </authorList>
    </citation>
    <scope>NUCLEOTIDE SEQUENCE [LARGE SCALE GENOMIC DNA]</scope>
    <source>
        <tissue evidence="2">Leaf</tissue>
    </source>
</reference>
<organism evidence="2 3">
    <name type="scientific">Vigna unguiculata</name>
    <name type="common">Cowpea</name>
    <dbReference type="NCBI Taxonomy" id="3917"/>
    <lineage>
        <taxon>Eukaryota</taxon>
        <taxon>Viridiplantae</taxon>
        <taxon>Streptophyta</taxon>
        <taxon>Embryophyta</taxon>
        <taxon>Tracheophyta</taxon>
        <taxon>Spermatophyta</taxon>
        <taxon>Magnoliopsida</taxon>
        <taxon>eudicotyledons</taxon>
        <taxon>Gunneridae</taxon>
        <taxon>Pentapetalae</taxon>
        <taxon>rosids</taxon>
        <taxon>fabids</taxon>
        <taxon>Fabales</taxon>
        <taxon>Fabaceae</taxon>
        <taxon>Papilionoideae</taxon>
        <taxon>50 kb inversion clade</taxon>
        <taxon>NPAAA clade</taxon>
        <taxon>indigoferoid/millettioid clade</taxon>
        <taxon>Phaseoleae</taxon>
        <taxon>Vigna</taxon>
    </lineage>
</organism>
<dbReference type="EMBL" id="CP039348">
    <property type="protein sequence ID" value="QCD89904.1"/>
    <property type="molecule type" value="Genomic_DNA"/>
</dbReference>
<keyword evidence="1" id="KW-0175">Coiled coil</keyword>
<gene>
    <name evidence="2" type="ORF">DEO72_LG4g856</name>
</gene>
<accession>A0A4D6LPF3</accession>
<evidence type="ECO:0000313" key="3">
    <source>
        <dbReference type="Proteomes" id="UP000501690"/>
    </source>
</evidence>
<proteinExistence type="predicted"/>